<dbReference type="SUPFAM" id="SSF82114">
    <property type="entry name" value="Riboflavin kinase-like"/>
    <property type="match status" value="1"/>
</dbReference>
<dbReference type="PANTHER" id="PTHR22749:SF6">
    <property type="entry name" value="RIBOFLAVIN KINASE"/>
    <property type="match status" value="1"/>
</dbReference>
<keyword evidence="10" id="KW-1185">Reference proteome</keyword>
<protein>
    <recommendedName>
        <fullName evidence="1">riboflavin kinase</fullName>
        <ecNumber evidence="1">2.7.1.26</ecNumber>
    </recommendedName>
</protein>
<evidence type="ECO:0000256" key="7">
    <source>
        <dbReference type="ARBA" id="ARBA00047880"/>
    </source>
</evidence>
<proteinExistence type="predicted"/>
<dbReference type="AlphaFoldDB" id="A0A0K1W1E1"/>
<dbReference type="EC" id="2.7.1.26" evidence="1"/>
<evidence type="ECO:0000259" key="8">
    <source>
        <dbReference type="SMART" id="SM00904"/>
    </source>
</evidence>
<dbReference type="Pfam" id="PF01687">
    <property type="entry name" value="Flavokinase"/>
    <property type="match status" value="1"/>
</dbReference>
<evidence type="ECO:0000256" key="1">
    <source>
        <dbReference type="ARBA" id="ARBA00012105"/>
    </source>
</evidence>
<dbReference type="Gene3D" id="2.40.30.30">
    <property type="entry name" value="Riboflavin kinase-like"/>
    <property type="match status" value="1"/>
</dbReference>
<keyword evidence="6" id="KW-0067">ATP-binding</keyword>
<dbReference type="InterPro" id="IPR023468">
    <property type="entry name" value="Riboflavin_kinase"/>
</dbReference>
<evidence type="ECO:0000256" key="2">
    <source>
        <dbReference type="ARBA" id="ARBA00022630"/>
    </source>
</evidence>
<keyword evidence="5" id="KW-0547">Nucleotide-binding</keyword>
<dbReference type="PANTHER" id="PTHR22749">
    <property type="entry name" value="RIBOFLAVIN KINASE/FMN ADENYLYLTRANSFERASE"/>
    <property type="match status" value="1"/>
</dbReference>
<dbReference type="OrthoDB" id="9803667at2"/>
<dbReference type="InterPro" id="IPR015865">
    <property type="entry name" value="Riboflavin_kinase_bac/euk"/>
</dbReference>
<evidence type="ECO:0000313" key="10">
    <source>
        <dbReference type="Proteomes" id="UP000067476"/>
    </source>
</evidence>
<dbReference type="RefSeq" id="WP_075058231.1">
    <property type="nucleotide sequence ID" value="NZ_CP012357.1"/>
</dbReference>
<evidence type="ECO:0000256" key="6">
    <source>
        <dbReference type="ARBA" id="ARBA00022840"/>
    </source>
</evidence>
<evidence type="ECO:0000313" key="9">
    <source>
        <dbReference type="EMBL" id="AKX34140.1"/>
    </source>
</evidence>
<dbReference type="SMART" id="SM00904">
    <property type="entry name" value="Flavokinase"/>
    <property type="match status" value="1"/>
</dbReference>
<feature type="domain" description="Riboflavin kinase" evidence="8">
    <location>
        <begin position="168"/>
        <end position="291"/>
    </location>
</feature>
<keyword evidence="4" id="KW-0808">Transferase</keyword>
<accession>A0A0K1W1E1</accession>
<dbReference type="InterPro" id="IPR023465">
    <property type="entry name" value="Riboflavin_kinase_dom_sf"/>
</dbReference>
<name>A0A0K1W1E1_9MOLU</name>
<evidence type="ECO:0000256" key="5">
    <source>
        <dbReference type="ARBA" id="ARBA00022741"/>
    </source>
</evidence>
<dbReference type="KEGG" id="sll:SLITO_v1c04890"/>
<keyword evidence="2" id="KW-0285">Flavoprotein</keyword>
<dbReference type="GO" id="GO:0009398">
    <property type="term" value="P:FMN biosynthetic process"/>
    <property type="evidence" value="ECO:0007669"/>
    <property type="project" value="TreeGrafter"/>
</dbReference>
<dbReference type="GO" id="GO:0005524">
    <property type="term" value="F:ATP binding"/>
    <property type="evidence" value="ECO:0007669"/>
    <property type="project" value="UniProtKB-KW"/>
</dbReference>
<organism evidence="9 10">
    <name type="scientific">Spiroplasma litorale</name>
    <dbReference type="NCBI Taxonomy" id="216942"/>
    <lineage>
        <taxon>Bacteria</taxon>
        <taxon>Bacillati</taxon>
        <taxon>Mycoplasmatota</taxon>
        <taxon>Mollicutes</taxon>
        <taxon>Entomoplasmatales</taxon>
        <taxon>Spiroplasmataceae</taxon>
        <taxon>Spiroplasma</taxon>
    </lineage>
</organism>
<dbReference type="GO" id="GO:0009231">
    <property type="term" value="P:riboflavin biosynthetic process"/>
    <property type="evidence" value="ECO:0007669"/>
    <property type="project" value="InterPro"/>
</dbReference>
<keyword evidence="3" id="KW-0288">FMN</keyword>
<comment type="catalytic activity">
    <reaction evidence="7">
        <text>riboflavin + ATP = FMN + ADP + H(+)</text>
        <dbReference type="Rhea" id="RHEA:14357"/>
        <dbReference type="ChEBI" id="CHEBI:15378"/>
        <dbReference type="ChEBI" id="CHEBI:30616"/>
        <dbReference type="ChEBI" id="CHEBI:57986"/>
        <dbReference type="ChEBI" id="CHEBI:58210"/>
        <dbReference type="ChEBI" id="CHEBI:456216"/>
        <dbReference type="EC" id="2.7.1.26"/>
    </reaction>
</comment>
<dbReference type="Proteomes" id="UP000067476">
    <property type="component" value="Chromosome"/>
</dbReference>
<sequence length="293" mass="34740">MTKIYYFNFLARIKFNLNKSIILVGDFANWSKFEDDQVKYLNEIAENNNVEKSILVFKNSLFNESLLNSDNIIEKAKKYKINNVIFYEYNSKYKEFLISDLYNNLVSQVNASKFIIANNYNIDVFNTVFFTKNDKQNTLIYKDFNLKEEDYSSIKLIENNKFEEFKVLNDFSYKFDGIVEKGKQLGRKIGFPTINIVIKNKKLILNHGIFACKVYIESLKKEFAGAGCYWKNELNQEVFEVNIFDFNKEIYDWKVTITPIKWIRENKKVNSLEELIELLKKDVDNCKKIIILE</sequence>
<evidence type="ECO:0000256" key="4">
    <source>
        <dbReference type="ARBA" id="ARBA00022679"/>
    </source>
</evidence>
<dbReference type="GO" id="GO:0008531">
    <property type="term" value="F:riboflavin kinase activity"/>
    <property type="evidence" value="ECO:0007669"/>
    <property type="project" value="UniProtKB-EC"/>
</dbReference>
<dbReference type="EMBL" id="CP012357">
    <property type="protein sequence ID" value="AKX34140.1"/>
    <property type="molecule type" value="Genomic_DNA"/>
</dbReference>
<keyword evidence="9" id="KW-0418">Kinase</keyword>
<evidence type="ECO:0000256" key="3">
    <source>
        <dbReference type="ARBA" id="ARBA00022643"/>
    </source>
</evidence>
<reference evidence="9 10" key="1">
    <citation type="journal article" date="2015" name="Genome Announc.">
        <title>Complete Genome Sequence of Spiroplasma litorale TN-1T (DSM 21781), a Bacterium Isolated from a Green-Eyed Horsefly (Tabanus nigrovittatus).</title>
        <authorList>
            <person name="Lo W.S."/>
            <person name="Lai Y.C."/>
            <person name="Lien Y.W."/>
            <person name="Wang T.H."/>
            <person name="Kuo C.H."/>
        </authorList>
    </citation>
    <scope>NUCLEOTIDE SEQUENCE [LARGE SCALE GENOMIC DNA]</scope>
    <source>
        <strain evidence="9 10">TN-1</strain>
    </source>
</reference>
<dbReference type="STRING" id="216942.SLITO_v1c04890"/>
<dbReference type="PATRIC" id="fig|216942.3.peg.492"/>
<gene>
    <name evidence="9" type="primary">ribC</name>
    <name evidence="9" type="synonym">ribF</name>
    <name evidence="9" type="ORF">SLITO_v1c04890</name>
</gene>